<organism evidence="1 2">
    <name type="scientific">Saccharopolyspora gregorii</name>
    <dbReference type="NCBI Taxonomy" id="33914"/>
    <lineage>
        <taxon>Bacteria</taxon>
        <taxon>Bacillati</taxon>
        <taxon>Actinomycetota</taxon>
        <taxon>Actinomycetes</taxon>
        <taxon>Pseudonocardiales</taxon>
        <taxon>Pseudonocardiaceae</taxon>
        <taxon>Saccharopolyspora</taxon>
    </lineage>
</organism>
<accession>A0ABP6RVQ2</accession>
<proteinExistence type="predicted"/>
<keyword evidence="2" id="KW-1185">Reference proteome</keyword>
<reference evidence="2" key="1">
    <citation type="journal article" date="2019" name="Int. J. Syst. Evol. Microbiol.">
        <title>The Global Catalogue of Microorganisms (GCM) 10K type strain sequencing project: providing services to taxonomists for standard genome sequencing and annotation.</title>
        <authorList>
            <consortium name="The Broad Institute Genomics Platform"/>
            <consortium name="The Broad Institute Genome Sequencing Center for Infectious Disease"/>
            <person name="Wu L."/>
            <person name="Ma J."/>
        </authorList>
    </citation>
    <scope>NUCLEOTIDE SEQUENCE [LARGE SCALE GENOMIC DNA]</scope>
    <source>
        <strain evidence="2">JCM 9687</strain>
    </source>
</reference>
<dbReference type="Proteomes" id="UP001500483">
    <property type="component" value="Unassembled WGS sequence"/>
</dbReference>
<evidence type="ECO:0000313" key="1">
    <source>
        <dbReference type="EMBL" id="GAA3359614.1"/>
    </source>
</evidence>
<dbReference type="EMBL" id="BAAAYK010000038">
    <property type="protein sequence ID" value="GAA3359614.1"/>
    <property type="molecule type" value="Genomic_DNA"/>
</dbReference>
<gene>
    <name evidence="1" type="ORF">GCM10020366_36330</name>
</gene>
<comment type="caution">
    <text evidence="1">The sequence shown here is derived from an EMBL/GenBank/DDBJ whole genome shotgun (WGS) entry which is preliminary data.</text>
</comment>
<evidence type="ECO:0000313" key="2">
    <source>
        <dbReference type="Proteomes" id="UP001500483"/>
    </source>
</evidence>
<protein>
    <submittedName>
        <fullName evidence="1">Uncharacterized protein</fullName>
    </submittedName>
</protein>
<sequence length="53" mass="5647">MTSDDDGREGITVHLPAELPDLNPQTCRALLAILVELTETKALDGVEGGDQLD</sequence>
<name>A0ABP6RVQ2_9PSEU</name>
<dbReference type="RefSeq" id="WP_344928077.1">
    <property type="nucleotide sequence ID" value="NZ_BAAAYK010000038.1"/>
</dbReference>